<dbReference type="InParanoid" id="A2FW68"/>
<dbReference type="InterPro" id="IPR036322">
    <property type="entry name" value="WD40_repeat_dom_sf"/>
</dbReference>
<name>A2FW68_TRIV3</name>
<evidence type="ECO:0000313" key="5">
    <source>
        <dbReference type="EMBL" id="EAX90854.1"/>
    </source>
</evidence>
<dbReference type="AlphaFoldDB" id="A2FW68"/>
<dbReference type="InterPro" id="IPR033010">
    <property type="entry name" value="Cdc20/Fizzy"/>
</dbReference>
<organism evidence="5 6">
    <name type="scientific">Trichomonas vaginalis (strain ATCC PRA-98 / G3)</name>
    <dbReference type="NCBI Taxonomy" id="412133"/>
    <lineage>
        <taxon>Eukaryota</taxon>
        <taxon>Metamonada</taxon>
        <taxon>Parabasalia</taxon>
        <taxon>Trichomonadida</taxon>
        <taxon>Trichomonadidae</taxon>
        <taxon>Trichomonas</taxon>
    </lineage>
</organism>
<dbReference type="eggNOG" id="KOG0305">
    <property type="taxonomic scope" value="Eukaryota"/>
</dbReference>
<protein>
    <submittedName>
        <fullName evidence="5">Uncharacterized protein</fullName>
    </submittedName>
</protein>
<dbReference type="GO" id="GO:0010997">
    <property type="term" value="F:anaphase-promoting complex binding"/>
    <property type="evidence" value="ECO:0000318"/>
    <property type="project" value="GO_Central"/>
</dbReference>
<dbReference type="VEuPathDB" id="TrichDB:TVAGG3_0261430"/>
<keyword evidence="3" id="KW-0131">Cell cycle</keyword>
<dbReference type="VEuPathDB" id="TrichDB:TVAG_351860"/>
<dbReference type="InterPro" id="IPR015943">
    <property type="entry name" value="WD40/YVTN_repeat-like_dom_sf"/>
</dbReference>
<dbReference type="Proteomes" id="UP000001542">
    <property type="component" value="Unassembled WGS sequence"/>
</dbReference>
<dbReference type="PANTHER" id="PTHR19918:SF1">
    <property type="entry name" value="FIZZY-RELATED PROTEIN HOMOLOG"/>
    <property type="match status" value="1"/>
</dbReference>
<dbReference type="STRING" id="5722.A2FW68"/>
<evidence type="ECO:0000313" key="6">
    <source>
        <dbReference type="Proteomes" id="UP000001542"/>
    </source>
</evidence>
<dbReference type="GO" id="GO:0005680">
    <property type="term" value="C:anaphase-promoting complex"/>
    <property type="evidence" value="ECO:0000318"/>
    <property type="project" value="GO_Central"/>
</dbReference>
<reference evidence="5" key="1">
    <citation type="submission" date="2006-10" db="EMBL/GenBank/DDBJ databases">
        <authorList>
            <person name="Amadeo P."/>
            <person name="Zhao Q."/>
            <person name="Wortman J."/>
            <person name="Fraser-Liggett C."/>
            <person name="Carlton J."/>
        </authorList>
    </citation>
    <scope>NUCLEOTIDE SEQUENCE</scope>
    <source>
        <strain evidence="5">G3</strain>
    </source>
</reference>
<sequence length="336" mass="37870">MNSTDRIIQTPRTPRSKINSSSAMMSPLVKSPIPKSPLLHKNHSSMPDFYSSISSPRLISSPLSKFSARKDIPIRPYSKIDFGSLTADFYRSPIDWSSKNCIGLIPINRPILYNLDSNTQIPIFYPFNDCYALKFSNNSENLTLGSEKGVLSVINISENKIVKTVQHTHFAITSIEQNENTLIASNQDGSVILYDTRTGDESPTILQAFESYSITTKISPTGKYFIVTSEAPVVKVYDFRKLEEPYLEYKDINSTVRAVDWNPVIPNVAAIGGGFEDRKINIFNIENGQTICTATTTSQICNIFWNKEYNEIVATHGYTDNNITLWRASDYKEFLQ</sequence>
<keyword evidence="6" id="KW-1185">Reference proteome</keyword>
<dbReference type="PANTHER" id="PTHR19918">
    <property type="entry name" value="CELL DIVISION CYCLE 20 CDC20 FIZZY -RELATED"/>
    <property type="match status" value="1"/>
</dbReference>
<dbReference type="Gene3D" id="2.130.10.10">
    <property type="entry name" value="YVTN repeat-like/Quinoprotein amine dehydrogenase"/>
    <property type="match status" value="1"/>
</dbReference>
<gene>
    <name evidence="5" type="ORF">TVAG_445740</name>
</gene>
<keyword evidence="1" id="KW-0853">WD repeat</keyword>
<evidence type="ECO:0000256" key="2">
    <source>
        <dbReference type="ARBA" id="ARBA00022737"/>
    </source>
</evidence>
<feature type="region of interest" description="Disordered" evidence="4">
    <location>
        <begin position="1"/>
        <end position="24"/>
    </location>
</feature>
<dbReference type="GO" id="GO:1990757">
    <property type="term" value="F:ubiquitin ligase activator activity"/>
    <property type="evidence" value="ECO:0000318"/>
    <property type="project" value="GO_Central"/>
</dbReference>
<dbReference type="OrthoDB" id="10263272at2759"/>
<evidence type="ECO:0000256" key="1">
    <source>
        <dbReference type="ARBA" id="ARBA00022574"/>
    </source>
</evidence>
<dbReference type="EMBL" id="DS114078">
    <property type="protein sequence ID" value="EAX90854.1"/>
    <property type="molecule type" value="Genomic_DNA"/>
</dbReference>
<reference evidence="5" key="2">
    <citation type="journal article" date="2007" name="Science">
        <title>Draft genome sequence of the sexually transmitted pathogen Trichomonas vaginalis.</title>
        <authorList>
            <person name="Carlton J.M."/>
            <person name="Hirt R.P."/>
            <person name="Silva J.C."/>
            <person name="Delcher A.L."/>
            <person name="Schatz M."/>
            <person name="Zhao Q."/>
            <person name="Wortman J.R."/>
            <person name="Bidwell S.L."/>
            <person name="Alsmark U.C.M."/>
            <person name="Besteiro S."/>
            <person name="Sicheritz-Ponten T."/>
            <person name="Noel C.J."/>
            <person name="Dacks J.B."/>
            <person name="Foster P.G."/>
            <person name="Simillion C."/>
            <person name="Van de Peer Y."/>
            <person name="Miranda-Saavedra D."/>
            <person name="Barton G.J."/>
            <person name="Westrop G.D."/>
            <person name="Mueller S."/>
            <person name="Dessi D."/>
            <person name="Fiori P.L."/>
            <person name="Ren Q."/>
            <person name="Paulsen I."/>
            <person name="Zhang H."/>
            <person name="Bastida-Corcuera F.D."/>
            <person name="Simoes-Barbosa A."/>
            <person name="Brown M.T."/>
            <person name="Hayes R.D."/>
            <person name="Mukherjee M."/>
            <person name="Okumura C.Y."/>
            <person name="Schneider R."/>
            <person name="Smith A.J."/>
            <person name="Vanacova S."/>
            <person name="Villalvazo M."/>
            <person name="Haas B.J."/>
            <person name="Pertea M."/>
            <person name="Feldblyum T.V."/>
            <person name="Utterback T.R."/>
            <person name="Shu C.L."/>
            <person name="Osoegawa K."/>
            <person name="de Jong P.J."/>
            <person name="Hrdy I."/>
            <person name="Horvathova L."/>
            <person name="Zubacova Z."/>
            <person name="Dolezal P."/>
            <person name="Malik S.B."/>
            <person name="Logsdon J.M. Jr."/>
            <person name="Henze K."/>
            <person name="Gupta A."/>
            <person name="Wang C.C."/>
            <person name="Dunne R.L."/>
            <person name="Upcroft J.A."/>
            <person name="Upcroft P."/>
            <person name="White O."/>
            <person name="Salzberg S.L."/>
            <person name="Tang P."/>
            <person name="Chiu C.-H."/>
            <person name="Lee Y.-S."/>
            <person name="Embley T.M."/>
            <person name="Coombs G.H."/>
            <person name="Mottram J.C."/>
            <person name="Tachezy J."/>
            <person name="Fraser-Liggett C.M."/>
            <person name="Johnson P.J."/>
        </authorList>
    </citation>
    <scope>NUCLEOTIDE SEQUENCE [LARGE SCALE GENOMIC DNA]</scope>
    <source>
        <strain evidence="5">G3</strain>
    </source>
</reference>
<keyword evidence="2" id="KW-0677">Repeat</keyword>
<accession>A2FW68</accession>
<evidence type="ECO:0000256" key="3">
    <source>
        <dbReference type="ARBA" id="ARBA00023306"/>
    </source>
</evidence>
<evidence type="ECO:0000256" key="4">
    <source>
        <dbReference type="SAM" id="MobiDB-lite"/>
    </source>
</evidence>
<proteinExistence type="predicted"/>
<dbReference type="SUPFAM" id="SSF50978">
    <property type="entry name" value="WD40 repeat-like"/>
    <property type="match status" value="1"/>
</dbReference>
<dbReference type="GO" id="GO:1905786">
    <property type="term" value="P:positive regulation of anaphase-promoting complex-dependent catabolic process"/>
    <property type="evidence" value="ECO:0000318"/>
    <property type="project" value="GO_Central"/>
</dbReference>
<dbReference type="GO" id="GO:0031145">
    <property type="term" value="P:anaphase-promoting complex-dependent catabolic process"/>
    <property type="evidence" value="ECO:0000318"/>
    <property type="project" value="GO_Central"/>
</dbReference>